<keyword evidence="1" id="KW-0175">Coiled coil</keyword>
<dbReference type="Pfam" id="PF05565">
    <property type="entry name" value="Sipho_Gp157"/>
    <property type="match status" value="1"/>
</dbReference>
<name>A0A8S5S9N1_9VIRU</name>
<evidence type="ECO:0000313" key="2">
    <source>
        <dbReference type="EMBL" id="DAF47391.1"/>
    </source>
</evidence>
<proteinExistence type="predicted"/>
<organism evidence="2">
    <name type="scientific">Phage sp. ctGns7</name>
    <dbReference type="NCBI Taxonomy" id="2828003"/>
    <lineage>
        <taxon>Viruses</taxon>
    </lineage>
</organism>
<sequence>MANLYEIDTKLVNAIECGCDVETGEFIDEKGIEDLYMELNNKIEGIALYRKNTESDIEAIDKEIEALKKRKEIKQNKLKGLTNYLSSYLLSKDIKKFETPKVLIKFRKSTQVEILDESKLPQEFVRKIEKVEYKPDKKEIKNYLKTNPDKIIEGCRLVENQNISII</sequence>
<protein>
    <submittedName>
        <fullName evidence="2">Resistance protein</fullName>
    </submittedName>
</protein>
<dbReference type="EMBL" id="BK032555">
    <property type="protein sequence ID" value="DAF47391.1"/>
    <property type="molecule type" value="Genomic_DNA"/>
</dbReference>
<accession>A0A8S5S9N1</accession>
<reference evidence="2" key="1">
    <citation type="journal article" date="2021" name="Proc. Natl. Acad. Sci. U.S.A.">
        <title>A Catalog of Tens of Thousands of Viruses from Human Metagenomes Reveals Hidden Associations with Chronic Diseases.</title>
        <authorList>
            <person name="Tisza M.J."/>
            <person name="Buck C.B."/>
        </authorList>
    </citation>
    <scope>NUCLEOTIDE SEQUENCE</scope>
    <source>
        <strain evidence="2">CtGns7</strain>
    </source>
</reference>
<feature type="coiled-coil region" evidence="1">
    <location>
        <begin position="50"/>
        <end position="84"/>
    </location>
</feature>
<evidence type="ECO:0000256" key="1">
    <source>
        <dbReference type="SAM" id="Coils"/>
    </source>
</evidence>
<dbReference type="InterPro" id="IPR008840">
    <property type="entry name" value="Sipho_Gp157"/>
</dbReference>